<comment type="caution">
    <text evidence="2">The sequence shown here is derived from an EMBL/GenBank/DDBJ whole genome shotgun (WGS) entry which is preliminary data.</text>
</comment>
<keyword evidence="1" id="KW-1133">Transmembrane helix</keyword>
<gene>
    <name evidence="2" type="ORF">L9F63_013942</name>
</gene>
<sequence>KVAGTAFTKMPLEVKCISVRENFSCCCCNCTVKTGTILIGWLQLGIPMLALPYLLLGLIALAVMCLIVFKGITHLILSPREIANLFGNMVLSLLVTVQLAVRLSIETLLLYGAYREKPMFLLPYVVLDPVGVLWVASLILLIVIHLAGQVVIAYIAVLILDSLLFGVRSYMWVIVYSYYRQLVRNIMPNTEIPLQNVCEAEPMVSPVEEHPPEKIDVVFVPATPVQNKSVVLWPSSREYLL</sequence>
<evidence type="ECO:0000313" key="2">
    <source>
        <dbReference type="EMBL" id="KAJ9594732.1"/>
    </source>
</evidence>
<evidence type="ECO:0000256" key="1">
    <source>
        <dbReference type="SAM" id="Phobius"/>
    </source>
</evidence>
<feature type="transmembrane region" description="Helical" evidence="1">
    <location>
        <begin position="81"/>
        <end position="101"/>
    </location>
</feature>
<name>A0AAD8EM93_DIPPU</name>
<feature type="transmembrane region" description="Helical" evidence="1">
    <location>
        <begin position="50"/>
        <end position="69"/>
    </location>
</feature>
<feature type="transmembrane region" description="Helical" evidence="1">
    <location>
        <begin position="121"/>
        <end position="144"/>
    </location>
</feature>
<dbReference type="PANTHER" id="PTHR36694:SF11">
    <property type="entry name" value="LP21121P-RELATED"/>
    <property type="match status" value="1"/>
</dbReference>
<proteinExistence type="predicted"/>
<feature type="transmembrane region" description="Helical" evidence="1">
    <location>
        <begin position="151"/>
        <end position="179"/>
    </location>
</feature>
<reference evidence="2" key="2">
    <citation type="submission" date="2023-05" db="EMBL/GenBank/DDBJ databases">
        <authorList>
            <person name="Fouks B."/>
        </authorList>
    </citation>
    <scope>NUCLEOTIDE SEQUENCE</scope>
    <source>
        <strain evidence="2">Stay&amp;Tobe</strain>
        <tissue evidence="2">Testes</tissue>
    </source>
</reference>
<evidence type="ECO:0000313" key="3">
    <source>
        <dbReference type="Proteomes" id="UP001233999"/>
    </source>
</evidence>
<dbReference type="Proteomes" id="UP001233999">
    <property type="component" value="Unassembled WGS sequence"/>
</dbReference>
<dbReference type="EMBL" id="JASPKZ010002722">
    <property type="protein sequence ID" value="KAJ9594732.1"/>
    <property type="molecule type" value="Genomic_DNA"/>
</dbReference>
<keyword evidence="3" id="KW-1185">Reference proteome</keyword>
<reference evidence="2" key="1">
    <citation type="journal article" date="2023" name="IScience">
        <title>Live-bearing cockroach genome reveals convergent evolutionary mechanisms linked to viviparity in insects and beyond.</title>
        <authorList>
            <person name="Fouks B."/>
            <person name="Harrison M.C."/>
            <person name="Mikhailova A.A."/>
            <person name="Marchal E."/>
            <person name="English S."/>
            <person name="Carruthers M."/>
            <person name="Jennings E.C."/>
            <person name="Chiamaka E.L."/>
            <person name="Frigard R.A."/>
            <person name="Pippel M."/>
            <person name="Attardo G.M."/>
            <person name="Benoit J.B."/>
            <person name="Bornberg-Bauer E."/>
            <person name="Tobe S.S."/>
        </authorList>
    </citation>
    <scope>NUCLEOTIDE SEQUENCE</scope>
    <source>
        <strain evidence="2">Stay&amp;Tobe</strain>
    </source>
</reference>
<feature type="non-terminal residue" evidence="2">
    <location>
        <position position="1"/>
    </location>
</feature>
<dbReference type="PANTHER" id="PTHR36694">
    <property type="entry name" value="PASIFLORA 1, ISOFORM A-RELATED"/>
    <property type="match status" value="1"/>
</dbReference>
<dbReference type="Pfam" id="PF15860">
    <property type="entry name" value="DUF4728"/>
    <property type="match status" value="1"/>
</dbReference>
<dbReference type="InterPro" id="IPR031720">
    <property type="entry name" value="DUF4728"/>
</dbReference>
<keyword evidence="1" id="KW-0472">Membrane</keyword>
<organism evidence="2 3">
    <name type="scientific">Diploptera punctata</name>
    <name type="common">Pacific beetle cockroach</name>
    <dbReference type="NCBI Taxonomy" id="6984"/>
    <lineage>
        <taxon>Eukaryota</taxon>
        <taxon>Metazoa</taxon>
        <taxon>Ecdysozoa</taxon>
        <taxon>Arthropoda</taxon>
        <taxon>Hexapoda</taxon>
        <taxon>Insecta</taxon>
        <taxon>Pterygota</taxon>
        <taxon>Neoptera</taxon>
        <taxon>Polyneoptera</taxon>
        <taxon>Dictyoptera</taxon>
        <taxon>Blattodea</taxon>
        <taxon>Blaberoidea</taxon>
        <taxon>Blaberidae</taxon>
        <taxon>Diplopterinae</taxon>
        <taxon>Diploptera</taxon>
    </lineage>
</organism>
<dbReference type="AlphaFoldDB" id="A0AAD8EM93"/>
<protein>
    <submittedName>
        <fullName evidence="2">Uncharacterized protein</fullName>
    </submittedName>
</protein>
<keyword evidence="1" id="KW-0812">Transmembrane</keyword>
<accession>A0AAD8EM93</accession>